<dbReference type="InterPro" id="IPR022385">
    <property type="entry name" value="Rhs_assc_core"/>
</dbReference>
<comment type="caution">
    <text evidence="3">The sequence shown here is derived from an EMBL/GenBank/DDBJ whole genome shotgun (WGS) entry which is preliminary data.</text>
</comment>
<dbReference type="NCBIfam" id="TIGR01643">
    <property type="entry name" value="YD_repeat_2x"/>
    <property type="match status" value="7"/>
</dbReference>
<dbReference type="InterPro" id="IPR045351">
    <property type="entry name" value="DUF6531"/>
</dbReference>
<dbReference type="Gene3D" id="2.180.10.10">
    <property type="entry name" value="RHS repeat-associated core"/>
    <property type="match status" value="4"/>
</dbReference>
<protein>
    <submittedName>
        <fullName evidence="3">DNA, contig: SP662</fullName>
    </submittedName>
</protein>
<reference evidence="3 4" key="1">
    <citation type="submission" date="2014-08" db="EMBL/GenBank/DDBJ databases">
        <title>Whole genome shotgun sequence of Sphingomonas paucimobilis NBRC 13935.</title>
        <authorList>
            <person name="Hosoyama A."/>
            <person name="Hashimoto M."/>
            <person name="Hosoyama Y."/>
            <person name="Noguchi M."/>
            <person name="Uohara A."/>
            <person name="Ohji S."/>
            <person name="Katano-Makiyama Y."/>
            <person name="Ichikawa N."/>
            <person name="Kimura A."/>
            <person name="Yamazoe A."/>
            <person name="Fujita N."/>
        </authorList>
    </citation>
    <scope>NUCLEOTIDE SEQUENCE [LARGE SCALE GENOMIC DNA]</scope>
    <source>
        <strain evidence="3 4">NBRC 13935</strain>
    </source>
</reference>
<organism evidence="3 4">
    <name type="scientific">Sphingomonas paucimobilis NBRC 13935</name>
    <dbReference type="NCBI Taxonomy" id="1219050"/>
    <lineage>
        <taxon>Bacteria</taxon>
        <taxon>Pseudomonadati</taxon>
        <taxon>Pseudomonadota</taxon>
        <taxon>Alphaproteobacteria</taxon>
        <taxon>Sphingomonadales</taxon>
        <taxon>Sphingomonadaceae</taxon>
        <taxon>Sphingomonas</taxon>
    </lineage>
</organism>
<dbReference type="Pfam" id="PF05593">
    <property type="entry name" value="RHS_repeat"/>
    <property type="match status" value="5"/>
</dbReference>
<dbReference type="InterPro" id="IPR006530">
    <property type="entry name" value="YD"/>
</dbReference>
<keyword evidence="1" id="KW-1133">Transmembrane helix</keyword>
<dbReference type="Proteomes" id="UP000032025">
    <property type="component" value="Unassembled WGS sequence"/>
</dbReference>
<evidence type="ECO:0000256" key="1">
    <source>
        <dbReference type="SAM" id="Phobius"/>
    </source>
</evidence>
<dbReference type="InterPro" id="IPR031325">
    <property type="entry name" value="RHS_repeat"/>
</dbReference>
<dbReference type="NCBIfam" id="TIGR03696">
    <property type="entry name" value="Rhs_assc_core"/>
    <property type="match status" value="1"/>
</dbReference>
<dbReference type="CDD" id="cd14742">
    <property type="entry name" value="PAAR_RHS"/>
    <property type="match status" value="1"/>
</dbReference>
<sequence>MTGSATSTREPTADDKLRALREETAASSNAGTVSTIATTGHVASAGIFAAGAYSAGASGGVTALKCFAGRIAAPIAGAMAGAWLAEQVHADEGAFWVAQQFGAQRIAPAGRQAAHIEHQIAHSNTFNGLLAGIAAGIVVGAVVAVSAAAIIGTAGMAAPLVGAAVAFGAGAAGGFVTTAIAGAGSKTATLSGPITSGSPTVFFEGKNAARVTDTAACTKHPGTPPSKIIEGSQTIFINGLPMARIGHKLSCDAVIQQGCETIFGDTSTGSYGTPDAELSVAEQLLLSVAEVAGMRSAVRQGGLLDGPLRRLFGEPVDVVTGDYADARVDFEYPGLLPLRLERTYPGKMRVEGLLGPRWICNWSQRLLLDAEAGTALLEDAGGQRLLFAIGDGANVEARHLKAPYYRLTGPREALRLYDSRSQQFLIFAPTRNPALMLMAGIEDRNGNRIVFDRDAEGRLRGVCAPDGTRFRVDTTPQGWLSALWMESEREPLVRYHYDADGHLLDVLGTFTGEFHYRYSPEGWLNGWQDSGPTRVEIAYDAAGRVTATRTGDGMFNDRFLYFPEERLSRYVDATGAVTSFRYDTNNLVIEEIDPLGARTVSEWDALERLQRRIDPAGRETRFAYDGDGRLIAQTDWSGRSVTWAYDRWGALAAFTAPDGAVRWTRDTAGNIINWVGADGVKVTARYDERGALIEEQVAGGGVIRYKNDAAGRPVARHDPPTASASERVTRYRWDRFGRLLELTDPVGRTSAWAYERSADNPRGAVSRARTPDGGETRFAYDGEGLLAARIRGDGQATRFVHGAFDTLRQTIDPLGAMTGFTYDGAGRLATITNAAGQAWHFRYDAAGRLAAQADWAGRETLYRRDALGRVLAKRMPDAAEQHFEWDDRDRITRVIAGADAISYRYDEVDRLVGATTWNLVDGVPQVIADVGLRYDDKGRLVAEEQNGIAVTYRYDEAGRCVGRTSPSGETALSFDEAGLLRRYESNGHALRFAHDSSGLETLREAAAIGVRTAFQLTQAYDPAGRLAEQRAGGVAVFSSTPPGLGELVRHYDWDRAGRLAGIRDAGASGVRGETRFHHDLRDQTVAVERPGAREAYRYDALMNLAEGLAGEHRYWRDCVVEAGPNRFRYDARGRMVERVLSEQGFRPRRWRYRWDGFDRLVELETPDGVRWRYSYDAFGRRVGKTLLGGAATRRVDYVWQGISLAEAWYRSGHRTGDGEGDESLSIERWHFEPDGLRPLAKELVPAGSDAEPVLAEAQWLPIVADQLGAPHALFGENGQCHWRAEPELWGRTRTARALLRERGGSDAGGEGDTVPCALRFPGQWEDSESGLHYNLNRYYDPGTGQYLSPDPIGVDGGLRTHAYVHDPIRWGDPLGLAACTRFQYNQVHNPGPLAQLRGNPASNFAGGRYNATTLTDDLVLYRGGEAGKPLGQWFTREPPKSVAQVRIDSAVKPQWIDPKTGVYTGSSPIDNVYTVIIPKGTTIYEGPVGYQGGIYLGGPGTNQVFVPEPWKIPGVQVTGTSPIR</sequence>
<evidence type="ECO:0000313" key="4">
    <source>
        <dbReference type="Proteomes" id="UP000032025"/>
    </source>
</evidence>
<proteinExistence type="predicted"/>
<dbReference type="Gene3D" id="2.60.200.60">
    <property type="match status" value="1"/>
</dbReference>
<dbReference type="InterPro" id="IPR050708">
    <property type="entry name" value="T6SS_VgrG/RHS"/>
</dbReference>
<keyword evidence="1" id="KW-0472">Membrane</keyword>
<keyword evidence="1" id="KW-0812">Transmembrane</keyword>
<dbReference type="GeneID" id="78529525"/>
<dbReference type="PANTHER" id="PTHR32305:SF15">
    <property type="entry name" value="PROTEIN RHSA-RELATED"/>
    <property type="match status" value="1"/>
</dbReference>
<feature type="domain" description="DUF6531" evidence="2">
    <location>
        <begin position="313"/>
        <end position="387"/>
    </location>
</feature>
<dbReference type="PANTHER" id="PTHR32305">
    <property type="match status" value="1"/>
</dbReference>
<keyword evidence="4" id="KW-1185">Reference proteome</keyword>
<dbReference type="InterPro" id="IPR008727">
    <property type="entry name" value="PAAR_motif"/>
</dbReference>
<dbReference type="Pfam" id="PF20148">
    <property type="entry name" value="DUF6531"/>
    <property type="match status" value="1"/>
</dbReference>
<dbReference type="Pfam" id="PF05488">
    <property type="entry name" value="PAAR_motif"/>
    <property type="match status" value="1"/>
</dbReference>
<dbReference type="RefSeq" id="WP_053003313.1">
    <property type="nucleotide sequence ID" value="NZ_BBJS01000062.1"/>
</dbReference>
<accession>A0A0C9MYF2</accession>
<feature type="transmembrane region" description="Helical" evidence="1">
    <location>
        <begin position="129"/>
        <end position="151"/>
    </location>
</feature>
<evidence type="ECO:0000313" key="3">
    <source>
        <dbReference type="EMBL" id="GAN15646.1"/>
    </source>
</evidence>
<evidence type="ECO:0000259" key="2">
    <source>
        <dbReference type="Pfam" id="PF20148"/>
    </source>
</evidence>
<gene>
    <name evidence="3" type="ORF">SP6_62_00230</name>
</gene>
<feature type="transmembrane region" description="Helical" evidence="1">
    <location>
        <begin position="158"/>
        <end position="181"/>
    </location>
</feature>
<name>A0A0C9MYF2_SPHPI</name>
<dbReference type="EMBL" id="BBJS01000062">
    <property type="protein sequence ID" value="GAN15646.1"/>
    <property type="molecule type" value="Genomic_DNA"/>
</dbReference>